<evidence type="ECO:0000256" key="1">
    <source>
        <dbReference type="ARBA" id="ARBA00008966"/>
    </source>
</evidence>
<feature type="domain" description="AATF leucine zipper-containing" evidence="5">
    <location>
        <begin position="260"/>
        <end position="375"/>
    </location>
</feature>
<dbReference type="STRING" id="1392247.A0A3N4LHG9"/>
<dbReference type="PANTHER" id="PTHR15565">
    <property type="entry name" value="AATF PROTEIN APOPTOSIS ANTAGONIZING TRANSCRIPTION FACTOR"/>
    <property type="match status" value="1"/>
</dbReference>
<dbReference type="Pfam" id="PF13339">
    <property type="entry name" value="AATF-Che1"/>
    <property type="match status" value="1"/>
</dbReference>
<accession>A0A3N4LHG9</accession>
<feature type="region of interest" description="Disordered" evidence="3">
    <location>
        <begin position="18"/>
        <end position="230"/>
    </location>
</feature>
<dbReference type="InterPro" id="IPR039223">
    <property type="entry name" value="AATF/Bfr2"/>
</dbReference>
<reference evidence="6 7" key="1">
    <citation type="journal article" date="2018" name="Nat. Ecol. Evol.">
        <title>Pezizomycetes genomes reveal the molecular basis of ectomycorrhizal truffle lifestyle.</title>
        <authorList>
            <person name="Murat C."/>
            <person name="Payen T."/>
            <person name="Noel B."/>
            <person name="Kuo A."/>
            <person name="Morin E."/>
            <person name="Chen J."/>
            <person name="Kohler A."/>
            <person name="Krizsan K."/>
            <person name="Balestrini R."/>
            <person name="Da Silva C."/>
            <person name="Montanini B."/>
            <person name="Hainaut M."/>
            <person name="Levati E."/>
            <person name="Barry K.W."/>
            <person name="Belfiori B."/>
            <person name="Cichocki N."/>
            <person name="Clum A."/>
            <person name="Dockter R.B."/>
            <person name="Fauchery L."/>
            <person name="Guy J."/>
            <person name="Iotti M."/>
            <person name="Le Tacon F."/>
            <person name="Lindquist E.A."/>
            <person name="Lipzen A."/>
            <person name="Malagnac F."/>
            <person name="Mello A."/>
            <person name="Molinier V."/>
            <person name="Miyauchi S."/>
            <person name="Poulain J."/>
            <person name="Riccioni C."/>
            <person name="Rubini A."/>
            <person name="Sitrit Y."/>
            <person name="Splivallo R."/>
            <person name="Traeger S."/>
            <person name="Wang M."/>
            <person name="Zifcakova L."/>
            <person name="Wipf D."/>
            <person name="Zambonelli A."/>
            <person name="Paolocci F."/>
            <person name="Nowrousian M."/>
            <person name="Ottonello S."/>
            <person name="Baldrian P."/>
            <person name="Spatafora J.W."/>
            <person name="Henrissat B."/>
            <person name="Nagy L.G."/>
            <person name="Aury J.M."/>
            <person name="Wincker P."/>
            <person name="Grigoriev I.V."/>
            <person name="Bonfante P."/>
            <person name="Martin F.M."/>
        </authorList>
    </citation>
    <scope>NUCLEOTIDE SEQUENCE [LARGE SCALE GENOMIC DNA]</scope>
    <source>
        <strain evidence="6 7">CCBAS932</strain>
    </source>
</reference>
<evidence type="ECO:0000256" key="3">
    <source>
        <dbReference type="SAM" id="MobiDB-lite"/>
    </source>
</evidence>
<feature type="compositionally biased region" description="Acidic residues" evidence="3">
    <location>
        <begin position="27"/>
        <end position="50"/>
    </location>
</feature>
<name>A0A3N4LHG9_9PEZI</name>
<evidence type="ECO:0000313" key="7">
    <source>
        <dbReference type="Proteomes" id="UP000277580"/>
    </source>
</evidence>
<dbReference type="Pfam" id="PF08164">
    <property type="entry name" value="TRAUB"/>
    <property type="match status" value="1"/>
</dbReference>
<keyword evidence="7" id="KW-1185">Reference proteome</keyword>
<feature type="compositionally biased region" description="Basic and acidic residues" evidence="3">
    <location>
        <begin position="51"/>
        <end position="60"/>
    </location>
</feature>
<dbReference type="PANTHER" id="PTHR15565:SF0">
    <property type="entry name" value="PROTEIN AATF"/>
    <property type="match status" value="1"/>
</dbReference>
<evidence type="ECO:0000259" key="5">
    <source>
        <dbReference type="Pfam" id="PF13339"/>
    </source>
</evidence>
<protein>
    <recommendedName>
        <fullName evidence="2">Protein BFR2</fullName>
    </recommendedName>
</protein>
<dbReference type="OrthoDB" id="5783963at2759"/>
<dbReference type="EMBL" id="ML119106">
    <property type="protein sequence ID" value="RPB17405.1"/>
    <property type="molecule type" value="Genomic_DNA"/>
</dbReference>
<evidence type="ECO:0000313" key="6">
    <source>
        <dbReference type="EMBL" id="RPB17405.1"/>
    </source>
</evidence>
<dbReference type="FunCoup" id="A0A3N4LHG9">
    <property type="interactions" value="898"/>
</dbReference>
<dbReference type="GO" id="GO:0005730">
    <property type="term" value="C:nucleolus"/>
    <property type="evidence" value="ECO:0007669"/>
    <property type="project" value="TreeGrafter"/>
</dbReference>
<evidence type="ECO:0000256" key="2">
    <source>
        <dbReference type="ARBA" id="ARBA00013850"/>
    </source>
</evidence>
<feature type="compositionally biased region" description="Acidic residues" evidence="3">
    <location>
        <begin position="93"/>
        <end position="113"/>
    </location>
</feature>
<gene>
    <name evidence="6" type="ORF">P167DRAFT_556411</name>
</gene>
<dbReference type="InterPro" id="IPR012617">
    <property type="entry name" value="AATF_C"/>
</dbReference>
<feature type="compositionally biased region" description="Low complexity" evidence="3">
    <location>
        <begin position="170"/>
        <end position="179"/>
    </location>
</feature>
<feature type="compositionally biased region" description="Acidic residues" evidence="3">
    <location>
        <begin position="180"/>
        <end position="229"/>
    </location>
</feature>
<feature type="domain" description="Apoptosis-antagonizing transcription factor C-terminal" evidence="4">
    <location>
        <begin position="442"/>
        <end position="524"/>
    </location>
</feature>
<dbReference type="InParanoid" id="A0A3N4LHG9"/>
<evidence type="ECO:0000259" key="4">
    <source>
        <dbReference type="Pfam" id="PF08164"/>
    </source>
</evidence>
<dbReference type="Proteomes" id="UP000277580">
    <property type="component" value="Unassembled WGS sequence"/>
</dbReference>
<feature type="compositionally biased region" description="Acidic residues" evidence="3">
    <location>
        <begin position="137"/>
        <end position="150"/>
    </location>
</feature>
<dbReference type="AlphaFoldDB" id="A0A3N4LHG9"/>
<comment type="similarity">
    <text evidence="1">Belongs to the AATF family.</text>
</comment>
<dbReference type="InterPro" id="IPR025160">
    <property type="entry name" value="AATF"/>
</dbReference>
<organism evidence="6 7">
    <name type="scientific">Morchella conica CCBAS932</name>
    <dbReference type="NCBI Taxonomy" id="1392247"/>
    <lineage>
        <taxon>Eukaryota</taxon>
        <taxon>Fungi</taxon>
        <taxon>Dikarya</taxon>
        <taxon>Ascomycota</taxon>
        <taxon>Pezizomycotina</taxon>
        <taxon>Pezizomycetes</taxon>
        <taxon>Pezizales</taxon>
        <taxon>Morchellaceae</taxon>
        <taxon>Morchella</taxon>
    </lineage>
</organism>
<sequence length="551" mass="61330">MPSTKPRSALSLTEQLALLENPAPTDFDPEALEEEQWDGEGSDGSEVGENEGEHTGREHYVAVGKSKLRKGHPVLLDPKYNGAKVSRDKLYDSNEDEESRDSADSEDEEDEKSDIESTGGVELNSEDYIRDGTPLSGEDDEIDSDDALGSEEEKFASFKFRGSTTTQKMNGAAGSSGESSGDEGNDEVDGGNDEKESNEEDENENSDEEDLEDEEEDGEEESEDEDNQGEEIARRAQLRKMMVEEQKNVVKSISKAAKADADKGSAVRQQQKTFDSFLSIRIKLQKALISTNSLSGTPVEPESWKATEGAALKLWNILHDLRCDLSDSRTGNKRKRDDYEGAVDTATEALATKMHQLDRDAASWRETTLDKWSGKTQGVSTANLGKKLNNAASTHRPLVASIYETLSYDQDRLIIRTRTPRSMAPGCTEAEHPEIFDDADFYQLLLKTLVDRRMVDGGVGVGAGAITWTTAMRDSKKKKVVDTKASKGRKLRYQVQEKIQNFMAPLENNTWHEQQIDELFSSLLGQKVRVDEDEEDAEEHMEMDGLRLFRS</sequence>
<dbReference type="GO" id="GO:0000462">
    <property type="term" value="P:maturation of SSU-rRNA from tricistronic rRNA transcript (SSU-rRNA, 5.8S rRNA, LSU-rRNA)"/>
    <property type="evidence" value="ECO:0007669"/>
    <property type="project" value="TreeGrafter"/>
</dbReference>
<proteinExistence type="inferred from homology"/>